<feature type="transmembrane region" description="Helical" evidence="1">
    <location>
        <begin position="284"/>
        <end position="302"/>
    </location>
</feature>
<proteinExistence type="predicted"/>
<keyword evidence="1" id="KW-1133">Transmembrane helix</keyword>
<keyword evidence="1" id="KW-0472">Membrane</keyword>
<dbReference type="AlphaFoldDB" id="A0A7W9BBZ1"/>
<organism evidence="2 3">
    <name type="scientific">Sphingomonas aerophila</name>
    <dbReference type="NCBI Taxonomy" id="1344948"/>
    <lineage>
        <taxon>Bacteria</taxon>
        <taxon>Pseudomonadati</taxon>
        <taxon>Pseudomonadota</taxon>
        <taxon>Alphaproteobacteria</taxon>
        <taxon>Sphingomonadales</taxon>
        <taxon>Sphingomonadaceae</taxon>
        <taxon>Sphingomonas</taxon>
    </lineage>
</organism>
<evidence type="ECO:0008006" key="4">
    <source>
        <dbReference type="Google" id="ProtNLM"/>
    </source>
</evidence>
<evidence type="ECO:0000313" key="2">
    <source>
        <dbReference type="EMBL" id="MBB5714415.1"/>
    </source>
</evidence>
<name>A0A7W9BBZ1_9SPHN</name>
<keyword evidence="1" id="KW-0812">Transmembrane</keyword>
<feature type="transmembrane region" description="Helical" evidence="1">
    <location>
        <begin position="197"/>
        <end position="218"/>
    </location>
</feature>
<feature type="transmembrane region" description="Helical" evidence="1">
    <location>
        <begin position="142"/>
        <end position="162"/>
    </location>
</feature>
<feature type="transmembrane region" description="Helical" evidence="1">
    <location>
        <begin position="50"/>
        <end position="72"/>
    </location>
</feature>
<dbReference type="Proteomes" id="UP000546200">
    <property type="component" value="Unassembled WGS sequence"/>
</dbReference>
<comment type="caution">
    <text evidence="2">The sequence shown here is derived from an EMBL/GenBank/DDBJ whole genome shotgun (WGS) entry which is preliminary data.</text>
</comment>
<accession>A0A7W9BBZ1</accession>
<keyword evidence="3" id="KW-1185">Reference proteome</keyword>
<feature type="transmembrane region" description="Helical" evidence="1">
    <location>
        <begin position="78"/>
        <end position="99"/>
    </location>
</feature>
<feature type="transmembrane region" description="Helical" evidence="1">
    <location>
        <begin position="308"/>
        <end position="328"/>
    </location>
</feature>
<protein>
    <recommendedName>
        <fullName evidence="4">DUF2157 domain-containing protein</fullName>
    </recommendedName>
</protein>
<dbReference type="EMBL" id="JACIJK010000003">
    <property type="protein sequence ID" value="MBB5714415.1"/>
    <property type="molecule type" value="Genomic_DNA"/>
</dbReference>
<feature type="transmembrane region" description="Helical" evidence="1">
    <location>
        <begin position="230"/>
        <end position="251"/>
    </location>
</feature>
<evidence type="ECO:0000256" key="1">
    <source>
        <dbReference type="SAM" id="Phobius"/>
    </source>
</evidence>
<feature type="transmembrane region" description="Helical" evidence="1">
    <location>
        <begin position="169"/>
        <end position="191"/>
    </location>
</feature>
<reference evidence="2 3" key="1">
    <citation type="submission" date="2020-08" db="EMBL/GenBank/DDBJ databases">
        <title>Genomic Encyclopedia of Type Strains, Phase IV (KMG-IV): sequencing the most valuable type-strain genomes for metagenomic binning, comparative biology and taxonomic classification.</title>
        <authorList>
            <person name="Goeker M."/>
        </authorList>
    </citation>
    <scope>NUCLEOTIDE SEQUENCE [LARGE SCALE GENOMIC DNA]</scope>
    <source>
        <strain evidence="2 3">DSM 100044</strain>
    </source>
</reference>
<evidence type="ECO:0000313" key="3">
    <source>
        <dbReference type="Proteomes" id="UP000546200"/>
    </source>
</evidence>
<feature type="transmembrane region" description="Helical" evidence="1">
    <location>
        <begin position="257"/>
        <end position="277"/>
    </location>
</feature>
<gene>
    <name evidence="2" type="ORF">FHS94_001246</name>
</gene>
<sequence>MAEQEGTAMYSESDIDGAVAAGAISPAAAAAFRDHVAAAHRAPAVDEEHFRLLTGFNDIFVSIAVVLLLAAVEQIGQRIAVPLGGVAVAVTAWALATFFTARRRMALPSIILLLAFVGGCAGTVASGWIQAIGSDAQPSPQLQALIGAGTATVGAVAANLHWRRFAVPITVAAGAVTLVGLLVALVAAAMPDLANKLVWPVLLIAGAGVFAVAMRWDLSDRERRTRRSDVAFWLHLAAAPMIAHSTFQMLGVFNGDIGWPVALVVLALYVAFAFVALAVDRRALLVSGLVYVLYALYALFRSAGAVELGASLTALVIGSALLIMSAFWQPMRRAAVARLGAMGRRLPPVALATA</sequence>
<feature type="transmembrane region" description="Helical" evidence="1">
    <location>
        <begin position="111"/>
        <end position="130"/>
    </location>
</feature>